<evidence type="ECO:0000256" key="6">
    <source>
        <dbReference type="SAM" id="Phobius"/>
    </source>
</evidence>
<sequence>MGKVATDIVGLKEQTWVEVLADKVFGFQDISIDNLELVFDEYYKNEDEAKAFMIRSKGTHLLRLHFYPFSAQRYNLSSAQFHVTASGFVLLKDFSFGTRGDSAALPQLKEYLVNLDSGKFVLAFVPADCSSFAFVNAIEVVSAPEGLVADAARLVNFDKVENFDGISKQALQTLYRINVGGPKVTAFNDTFWRNWVPDSGYLVLNSASKDVIFSGKIMYQKFGASREVAPDNVYNSARTSRSNMTWNFAVDPGYKYLIRMHFCDIASLALNELYFDIYINGYSAYQNFDISDATGQVLASPHYEDFVIDVGSLGNLNVVVGPSKLTDPSKIGGLLNGLEIMKMNNTFGSLDGESSLVFALENQRAGSFAGIVRSMACWFGFMSLSIVVLMLALRWRAERREPLAWSRLPVDVLESELVKRSPLVPGKFVYF</sequence>
<evidence type="ECO:0000256" key="1">
    <source>
        <dbReference type="ARBA" id="ARBA00004479"/>
    </source>
</evidence>
<dbReference type="FunFam" id="2.60.120.430:FF:000001">
    <property type="entry name" value="Receptor-like protein kinase FERONIA"/>
    <property type="match status" value="1"/>
</dbReference>
<gene>
    <name evidence="8" type="ORF">A4U43_C04F24490</name>
</gene>
<dbReference type="EMBL" id="CM007384">
    <property type="protein sequence ID" value="ONK72890.1"/>
    <property type="molecule type" value="Genomic_DNA"/>
</dbReference>
<dbReference type="PANTHER" id="PTHR34590">
    <property type="entry name" value="OS03G0124300 PROTEIN-RELATED"/>
    <property type="match status" value="1"/>
</dbReference>
<name>A0A5P1F8Q2_ASPOF</name>
<accession>A0A5P1F8Q2</accession>
<dbReference type="GO" id="GO:0004714">
    <property type="term" value="F:transmembrane receptor protein tyrosine kinase activity"/>
    <property type="evidence" value="ECO:0007669"/>
    <property type="project" value="InterPro"/>
</dbReference>
<feature type="transmembrane region" description="Helical" evidence="6">
    <location>
        <begin position="371"/>
        <end position="393"/>
    </location>
</feature>
<dbReference type="InterPro" id="IPR024788">
    <property type="entry name" value="Malectin-like_Carb-bd_dom"/>
</dbReference>
<evidence type="ECO:0000256" key="2">
    <source>
        <dbReference type="ARBA" id="ARBA00022679"/>
    </source>
</evidence>
<dbReference type="AlphaFoldDB" id="A0A5P1F8Q2"/>
<dbReference type="Proteomes" id="UP000243459">
    <property type="component" value="Chromosome 4"/>
</dbReference>
<evidence type="ECO:0000256" key="3">
    <source>
        <dbReference type="ARBA" id="ARBA00022741"/>
    </source>
</evidence>
<keyword evidence="3" id="KW-0547">Nucleotide-binding</keyword>
<dbReference type="Gramene" id="ONK72890">
    <property type="protein sequence ID" value="ONK72890"/>
    <property type="gene ID" value="A4U43_C04F24490"/>
</dbReference>
<keyword evidence="6" id="KW-1133">Transmembrane helix</keyword>
<keyword evidence="4" id="KW-0067">ATP-binding</keyword>
<dbReference type="OMA" id="HFYPFEP"/>
<evidence type="ECO:0000259" key="7">
    <source>
        <dbReference type="Pfam" id="PF12819"/>
    </source>
</evidence>
<dbReference type="InterPro" id="IPR045272">
    <property type="entry name" value="ANXUR1/2-like"/>
</dbReference>
<dbReference type="GO" id="GO:0016020">
    <property type="term" value="C:membrane"/>
    <property type="evidence" value="ECO:0007669"/>
    <property type="project" value="UniProtKB-SubCell"/>
</dbReference>
<feature type="domain" description="Malectin-like" evidence="7">
    <location>
        <begin position="57"/>
        <end position="342"/>
    </location>
</feature>
<dbReference type="GO" id="GO:0005524">
    <property type="term" value="F:ATP binding"/>
    <property type="evidence" value="ECO:0007669"/>
    <property type="project" value="UniProtKB-KW"/>
</dbReference>
<evidence type="ECO:0000256" key="4">
    <source>
        <dbReference type="ARBA" id="ARBA00022840"/>
    </source>
</evidence>
<evidence type="ECO:0000313" key="8">
    <source>
        <dbReference type="EMBL" id="ONK72890.1"/>
    </source>
</evidence>
<keyword evidence="6" id="KW-0472">Membrane</keyword>
<keyword evidence="6" id="KW-0812">Transmembrane</keyword>
<keyword evidence="2" id="KW-0808">Transferase</keyword>
<comment type="subcellular location">
    <subcellularLocation>
        <location evidence="1">Membrane</location>
        <topology evidence="1">Single-pass type I membrane protein</topology>
    </subcellularLocation>
</comment>
<keyword evidence="9" id="KW-1185">Reference proteome</keyword>
<evidence type="ECO:0000256" key="5">
    <source>
        <dbReference type="ARBA" id="ARBA00023180"/>
    </source>
</evidence>
<dbReference type="Pfam" id="PF12819">
    <property type="entry name" value="Malectin_like"/>
    <property type="match status" value="1"/>
</dbReference>
<evidence type="ECO:0000313" key="9">
    <source>
        <dbReference type="Proteomes" id="UP000243459"/>
    </source>
</evidence>
<protein>
    <recommendedName>
        <fullName evidence="7">Malectin-like domain-containing protein</fullName>
    </recommendedName>
</protein>
<reference evidence="9" key="1">
    <citation type="journal article" date="2017" name="Nat. Commun.">
        <title>The asparagus genome sheds light on the origin and evolution of a young Y chromosome.</title>
        <authorList>
            <person name="Harkess A."/>
            <person name="Zhou J."/>
            <person name="Xu C."/>
            <person name="Bowers J.E."/>
            <person name="Van der Hulst R."/>
            <person name="Ayyampalayam S."/>
            <person name="Mercati F."/>
            <person name="Riccardi P."/>
            <person name="McKain M.R."/>
            <person name="Kakrana A."/>
            <person name="Tang H."/>
            <person name="Ray J."/>
            <person name="Groenendijk J."/>
            <person name="Arikit S."/>
            <person name="Mathioni S.M."/>
            <person name="Nakano M."/>
            <person name="Shan H."/>
            <person name="Telgmann-Rauber A."/>
            <person name="Kanno A."/>
            <person name="Yue Z."/>
            <person name="Chen H."/>
            <person name="Li W."/>
            <person name="Chen Y."/>
            <person name="Xu X."/>
            <person name="Zhang Y."/>
            <person name="Luo S."/>
            <person name="Chen H."/>
            <person name="Gao J."/>
            <person name="Mao Z."/>
            <person name="Pires J.C."/>
            <person name="Luo M."/>
            <person name="Kudrna D."/>
            <person name="Wing R.A."/>
            <person name="Meyers B.C."/>
            <person name="Yi K."/>
            <person name="Kong H."/>
            <person name="Lavrijsen P."/>
            <person name="Sunseri F."/>
            <person name="Falavigna A."/>
            <person name="Ye Y."/>
            <person name="Leebens-Mack J.H."/>
            <person name="Chen G."/>
        </authorList>
    </citation>
    <scope>NUCLEOTIDE SEQUENCE [LARGE SCALE GENOMIC DNA]</scope>
    <source>
        <strain evidence="9">cv. DH0086</strain>
    </source>
</reference>
<dbReference type="Gene3D" id="2.60.120.430">
    <property type="entry name" value="Galactose-binding lectin"/>
    <property type="match status" value="2"/>
</dbReference>
<dbReference type="PANTHER" id="PTHR34590:SF6">
    <property type="entry name" value="RECEPTOR-LIKE KINASE"/>
    <property type="match status" value="1"/>
</dbReference>
<keyword evidence="5" id="KW-0325">Glycoprotein</keyword>
<proteinExistence type="predicted"/>
<organism evidence="8 9">
    <name type="scientific">Asparagus officinalis</name>
    <name type="common">Garden asparagus</name>
    <dbReference type="NCBI Taxonomy" id="4686"/>
    <lineage>
        <taxon>Eukaryota</taxon>
        <taxon>Viridiplantae</taxon>
        <taxon>Streptophyta</taxon>
        <taxon>Embryophyta</taxon>
        <taxon>Tracheophyta</taxon>
        <taxon>Spermatophyta</taxon>
        <taxon>Magnoliopsida</taxon>
        <taxon>Liliopsida</taxon>
        <taxon>Asparagales</taxon>
        <taxon>Asparagaceae</taxon>
        <taxon>Asparagoideae</taxon>
        <taxon>Asparagus</taxon>
    </lineage>
</organism>